<reference evidence="2" key="1">
    <citation type="journal article" date="2021" name="Open Biol.">
        <title>Shared evolutionary footprints suggest mitochondrial oxidative damage underlies multiple complex I losses in fungi.</title>
        <authorList>
            <person name="Schikora-Tamarit M.A."/>
            <person name="Marcet-Houben M."/>
            <person name="Nosek J."/>
            <person name="Gabaldon T."/>
        </authorList>
    </citation>
    <scope>NUCLEOTIDE SEQUENCE</scope>
    <source>
        <strain evidence="2">CBS6075</strain>
    </source>
</reference>
<dbReference type="Gene3D" id="2.60.120.260">
    <property type="entry name" value="Galactose-binding domain-like"/>
    <property type="match status" value="1"/>
</dbReference>
<dbReference type="GO" id="GO:0033925">
    <property type="term" value="F:mannosyl-glycoprotein endo-beta-N-acetylglucosaminidase activity"/>
    <property type="evidence" value="ECO:0007669"/>
    <property type="project" value="UniProtKB-EC"/>
</dbReference>
<dbReference type="Gene3D" id="3.20.20.80">
    <property type="entry name" value="Glycosidases"/>
    <property type="match status" value="1"/>
</dbReference>
<dbReference type="Proteomes" id="UP000769157">
    <property type="component" value="Unassembled WGS sequence"/>
</dbReference>
<evidence type="ECO:0000313" key="2">
    <source>
        <dbReference type="EMBL" id="KAH3668491.1"/>
    </source>
</evidence>
<accession>A0A9P8T748</accession>
<protein>
    <recommendedName>
        <fullName evidence="1">Cytosolic endo-beta-N-acetylglucosaminidase TIM barrel domain-containing protein</fullName>
    </recommendedName>
</protein>
<keyword evidence="3" id="KW-1185">Reference proteome</keyword>
<feature type="domain" description="Cytosolic endo-beta-N-acetylglucosaminidase TIM barrel" evidence="1">
    <location>
        <begin position="87"/>
        <end position="375"/>
    </location>
</feature>
<name>A0A9P8T748_9ASCO</name>
<proteinExistence type="predicted"/>
<dbReference type="InterPro" id="IPR005201">
    <property type="entry name" value="TIM_ENGase"/>
</dbReference>
<organism evidence="2 3">
    <name type="scientific">Ogataea philodendri</name>
    <dbReference type="NCBI Taxonomy" id="1378263"/>
    <lineage>
        <taxon>Eukaryota</taxon>
        <taxon>Fungi</taxon>
        <taxon>Dikarya</taxon>
        <taxon>Ascomycota</taxon>
        <taxon>Saccharomycotina</taxon>
        <taxon>Pichiomycetes</taxon>
        <taxon>Pichiales</taxon>
        <taxon>Pichiaceae</taxon>
        <taxon>Ogataea</taxon>
    </lineage>
</organism>
<dbReference type="PANTHER" id="PTHR13246">
    <property type="entry name" value="ENDO BETA N-ACETYLGLUCOSAMINIDASE"/>
    <property type="match status" value="1"/>
</dbReference>
<comment type="caution">
    <text evidence="2">The sequence shown here is derived from an EMBL/GenBank/DDBJ whole genome shotgun (WGS) entry which is preliminary data.</text>
</comment>
<dbReference type="GeneID" id="70234212"/>
<dbReference type="RefSeq" id="XP_046062905.1">
    <property type="nucleotide sequence ID" value="XM_046203094.1"/>
</dbReference>
<dbReference type="InterPro" id="IPR032979">
    <property type="entry name" value="ENGase"/>
</dbReference>
<evidence type="ECO:0000313" key="3">
    <source>
        <dbReference type="Proteomes" id="UP000769157"/>
    </source>
</evidence>
<reference evidence="2" key="2">
    <citation type="submission" date="2021-01" db="EMBL/GenBank/DDBJ databases">
        <authorList>
            <person name="Schikora-Tamarit M.A."/>
        </authorList>
    </citation>
    <scope>NUCLEOTIDE SEQUENCE</scope>
    <source>
        <strain evidence="2">CBS6075</strain>
    </source>
</reference>
<dbReference type="Pfam" id="PF03644">
    <property type="entry name" value="Glyco_hydro_85"/>
    <property type="match status" value="1"/>
</dbReference>
<dbReference type="OrthoDB" id="284473at2759"/>
<dbReference type="EMBL" id="JAEUBE010000158">
    <property type="protein sequence ID" value="KAH3668491.1"/>
    <property type="molecule type" value="Genomic_DNA"/>
</dbReference>
<dbReference type="PANTHER" id="PTHR13246:SF1">
    <property type="entry name" value="CYTOSOLIC ENDO-BETA-N-ACETYLGLUCOSAMINIDASE"/>
    <property type="match status" value="1"/>
</dbReference>
<dbReference type="AlphaFoldDB" id="A0A9P8T748"/>
<gene>
    <name evidence="2" type="ORF">OGAPHI_002245</name>
</gene>
<dbReference type="GO" id="GO:0005829">
    <property type="term" value="C:cytosol"/>
    <property type="evidence" value="ECO:0007669"/>
    <property type="project" value="UniProtKB-SubCell"/>
</dbReference>
<sequence length="735" mass="84532">MSSFRSVPESSLKTNYLSSLGELAEWSDRIKDCVYELDDFKKPTEPLAAYKRSKQNKTSDDVKLLVCHDFKGGYQENEDDSLLGYFPHPDGKHYYLQYPQLVDKFVYFSHHRISIPPASWINFCHKNGIKCFGTIIFEGNAYTDFEELDKLVTKKDGKFQFVDTLLKLVDYFQFDGFLLNIETRFSNIKIASLLEAFVEQLRAELHVHRASNELIWYDSYIYPENKVVYKNGVNDLNYNFFASTDAFFTNYWWNMKHLQDNIKNIGLLGCSKSVYVGYDVWGRGTLIGKGGYDTAIACQMIKKFRSNVAIFAPAWTYEYLGRSKFIENDTRYWIGLHDNESSIATSFQPHNSPLLKINDSNFMFYTNFNSGEGVAFYESGERVFDNPWVNGSLQLELPFNIHKSNKNGLKWGLDKSDSYHGGSCLKVKYTEITDSNGYQVFNNTTVNTLPLFSFRQDCDSLTTYVKVTYKLNHKMASSFKLKVSYYIERRYRNVQKVRSGCLIIPLMSTTGKWFTIEEPLHVKLQTSHEFVVLDSAVLCYEETDNQLARSYVIEDSSPSSVIDNEEYEKLINSEIYFDDEDEDWILVPSDIALESIENGGKEQGPLQAMVNKISKRKSVVQDSAPPVLKLGELAVINANEYPSSSFFKLPIVKTVAVQSLSNQLLLTWDTIQRCVWYHLIFVDDKFVGVSLHTRFLLDYDFKKKTANKNGSYGLKVRVDSINRLGVATKGVDLYL</sequence>
<evidence type="ECO:0000259" key="1">
    <source>
        <dbReference type="Pfam" id="PF03644"/>
    </source>
</evidence>